<proteinExistence type="predicted"/>
<reference evidence="1" key="2">
    <citation type="journal article" date="2017" name="J. Med. Entomol.">
        <title>Transcriptome Analysis of the Triatoma infestans (Hemiptera: Reduviidae) Integument.</title>
        <authorList>
            <person name="Calderon-Fernandez G.M."/>
            <person name="Moriconi D.E."/>
            <person name="Dulbecco A.B."/>
            <person name="Juarez M.P."/>
        </authorList>
    </citation>
    <scope>NUCLEOTIDE SEQUENCE</scope>
    <source>
        <strain evidence="1">Int1</strain>
        <tissue evidence="1">Integument</tissue>
    </source>
</reference>
<evidence type="ECO:0000313" key="1">
    <source>
        <dbReference type="EMBL" id="JAR98637.1"/>
    </source>
</evidence>
<keyword evidence="1" id="KW-0675">Receptor</keyword>
<dbReference type="EMBL" id="GEMB01004651">
    <property type="protein sequence ID" value="JAR98637.1"/>
    <property type="molecule type" value="Transcribed_RNA"/>
</dbReference>
<protein>
    <submittedName>
        <fullName evidence="1">Adhesion g protein-coupled receptor a3</fullName>
    </submittedName>
</protein>
<accession>A0A170X9M8</accession>
<organism evidence="1">
    <name type="scientific">Triatoma infestans</name>
    <name type="common">Assassin bug</name>
    <dbReference type="NCBI Taxonomy" id="30076"/>
    <lineage>
        <taxon>Eukaryota</taxon>
        <taxon>Metazoa</taxon>
        <taxon>Ecdysozoa</taxon>
        <taxon>Arthropoda</taxon>
        <taxon>Hexapoda</taxon>
        <taxon>Insecta</taxon>
        <taxon>Pterygota</taxon>
        <taxon>Neoptera</taxon>
        <taxon>Paraneoptera</taxon>
        <taxon>Hemiptera</taxon>
        <taxon>Heteroptera</taxon>
        <taxon>Panheteroptera</taxon>
        <taxon>Cimicomorpha</taxon>
        <taxon>Reduviidae</taxon>
        <taxon>Triatominae</taxon>
        <taxon>Triatoma</taxon>
    </lineage>
</organism>
<dbReference type="AlphaFoldDB" id="A0A170X9M8"/>
<name>A0A170X9M8_TRIIF</name>
<sequence>MTGLKMEHLVIWERSNDWICPIIELNLLRL</sequence>
<reference evidence="1" key="1">
    <citation type="submission" date="2016-04" db="EMBL/GenBank/DDBJ databases">
        <authorList>
            <person name="Calderon-Fernandez G.M.Sr."/>
        </authorList>
    </citation>
    <scope>NUCLEOTIDE SEQUENCE</scope>
    <source>
        <strain evidence="1">Int1</strain>
        <tissue evidence="1">Integument</tissue>
    </source>
</reference>